<protein>
    <submittedName>
        <fullName evidence="2">Uncharacterized protein</fullName>
    </submittedName>
</protein>
<name>A0AAN8E9F3_9EURO</name>
<gene>
    <name evidence="2" type="ORF">OHC33_009929</name>
</gene>
<dbReference type="Proteomes" id="UP001316803">
    <property type="component" value="Unassembled WGS sequence"/>
</dbReference>
<dbReference type="AlphaFoldDB" id="A0AAN8E9F3"/>
<organism evidence="2 3">
    <name type="scientific">Knufia fluminis</name>
    <dbReference type="NCBI Taxonomy" id="191047"/>
    <lineage>
        <taxon>Eukaryota</taxon>
        <taxon>Fungi</taxon>
        <taxon>Dikarya</taxon>
        <taxon>Ascomycota</taxon>
        <taxon>Pezizomycotina</taxon>
        <taxon>Eurotiomycetes</taxon>
        <taxon>Chaetothyriomycetidae</taxon>
        <taxon>Chaetothyriales</taxon>
        <taxon>Trichomeriaceae</taxon>
        <taxon>Knufia</taxon>
    </lineage>
</organism>
<evidence type="ECO:0000313" key="2">
    <source>
        <dbReference type="EMBL" id="KAK5949008.1"/>
    </source>
</evidence>
<reference evidence="2 3" key="1">
    <citation type="submission" date="2022-12" db="EMBL/GenBank/DDBJ databases">
        <title>Genomic features and morphological characterization of a novel Knufia sp. strain isolated from spacecraft assembly facility.</title>
        <authorList>
            <person name="Teixeira M."/>
            <person name="Chander A.M."/>
            <person name="Stajich J.E."/>
            <person name="Venkateswaran K."/>
        </authorList>
    </citation>
    <scope>NUCLEOTIDE SEQUENCE [LARGE SCALE GENOMIC DNA]</scope>
    <source>
        <strain evidence="2 3">FJI-L2-BK-P2</strain>
    </source>
</reference>
<feature type="compositionally biased region" description="Low complexity" evidence="1">
    <location>
        <begin position="49"/>
        <end position="58"/>
    </location>
</feature>
<accession>A0AAN8E9F3</accession>
<keyword evidence="3" id="KW-1185">Reference proteome</keyword>
<dbReference type="EMBL" id="JAKLMC020000040">
    <property type="protein sequence ID" value="KAK5949008.1"/>
    <property type="molecule type" value="Genomic_DNA"/>
</dbReference>
<evidence type="ECO:0000313" key="3">
    <source>
        <dbReference type="Proteomes" id="UP001316803"/>
    </source>
</evidence>
<feature type="region of interest" description="Disordered" evidence="1">
    <location>
        <begin position="83"/>
        <end position="102"/>
    </location>
</feature>
<feature type="compositionally biased region" description="Basic and acidic residues" evidence="1">
    <location>
        <begin position="210"/>
        <end position="223"/>
    </location>
</feature>
<feature type="compositionally biased region" description="Polar residues" evidence="1">
    <location>
        <begin position="146"/>
        <end position="160"/>
    </location>
</feature>
<feature type="region of interest" description="Disordered" evidence="1">
    <location>
        <begin position="14"/>
        <end position="76"/>
    </location>
</feature>
<feature type="compositionally biased region" description="Polar residues" evidence="1">
    <location>
        <begin position="59"/>
        <end position="72"/>
    </location>
</feature>
<sequence>MQSPDPQIEFVNHSQAEASMTLHHQLPYEETDDEDDQLEDIDPLPPSLRVPRLPQQRPTTIESALQDGSQNIGIKREATPFVPALEAPRNRTHNVGFNPIRPRANNIESTVHASSSVSTGQAPPRSQPSLSRMYSLSVADPEEVAETTTGSSVAPSNNSEVRPCSKRRKTQQRSSHARGTTRPAPPASVSENLPDPAKHSKGGLKSAGRIKKDGTPYERIPHDRTKGLSMTRQAVDYRERKEVQRQYQARLTKLLDADIKSQVEAEGKVTKSAEKDYRAGLGHLLDSDIVEQVEAEGGITPDGRLFKAAVRMMERVIDERADRFMDQTKVETVAVSPKTLSVADETLELRERAVRAEEKLVAFKRALQDIVVD</sequence>
<proteinExistence type="predicted"/>
<comment type="caution">
    <text evidence="2">The sequence shown here is derived from an EMBL/GenBank/DDBJ whole genome shotgun (WGS) entry which is preliminary data.</text>
</comment>
<feature type="compositionally biased region" description="Acidic residues" evidence="1">
    <location>
        <begin position="29"/>
        <end position="42"/>
    </location>
</feature>
<evidence type="ECO:0000256" key="1">
    <source>
        <dbReference type="SAM" id="MobiDB-lite"/>
    </source>
</evidence>
<feature type="compositionally biased region" description="Polar residues" evidence="1">
    <location>
        <begin position="110"/>
        <end position="121"/>
    </location>
</feature>
<feature type="region of interest" description="Disordered" evidence="1">
    <location>
        <begin position="110"/>
        <end position="223"/>
    </location>
</feature>